<dbReference type="GO" id="GO:0000175">
    <property type="term" value="F:3'-5'-RNA exonuclease activity"/>
    <property type="evidence" value="ECO:0007669"/>
    <property type="project" value="InterPro"/>
</dbReference>
<dbReference type="FunFam" id="3.30.420.10:FF:000003">
    <property type="entry name" value="Oligoribonuclease"/>
    <property type="match status" value="1"/>
</dbReference>
<evidence type="ECO:0000256" key="3">
    <source>
        <dbReference type="ARBA" id="ARBA00022801"/>
    </source>
</evidence>
<dbReference type="PANTHER" id="PTHR11046:SF0">
    <property type="entry name" value="OLIGORIBONUCLEASE, MITOCHONDRIAL"/>
    <property type="match status" value="1"/>
</dbReference>
<dbReference type="CDD" id="cd06135">
    <property type="entry name" value="Orn"/>
    <property type="match status" value="1"/>
</dbReference>
<dbReference type="SMART" id="SM00479">
    <property type="entry name" value="EXOIII"/>
    <property type="match status" value="1"/>
</dbReference>
<evidence type="ECO:0000256" key="1">
    <source>
        <dbReference type="ARBA" id="ARBA00009921"/>
    </source>
</evidence>
<dbReference type="OrthoDB" id="270189at2759"/>
<keyword evidence="3" id="KW-0378">Hydrolase</keyword>
<name>A0A9P0GVF1_PHACE</name>
<accession>A0A9P0GVF1</accession>
<dbReference type="GO" id="GO:0003676">
    <property type="term" value="F:nucleic acid binding"/>
    <property type="evidence" value="ECO:0007669"/>
    <property type="project" value="InterPro"/>
</dbReference>
<dbReference type="InterPro" id="IPR013520">
    <property type="entry name" value="Ribonucl_H"/>
</dbReference>
<evidence type="ECO:0000313" key="8">
    <source>
        <dbReference type="Proteomes" id="UP001153737"/>
    </source>
</evidence>
<dbReference type="Pfam" id="PF00929">
    <property type="entry name" value="RNase_T"/>
    <property type="match status" value="1"/>
</dbReference>
<keyword evidence="2" id="KW-0540">Nuclease</keyword>
<dbReference type="Proteomes" id="UP001153737">
    <property type="component" value="Chromosome 6"/>
</dbReference>
<comment type="similarity">
    <text evidence="1">Belongs to the oligoribonuclease family.</text>
</comment>
<evidence type="ECO:0000256" key="5">
    <source>
        <dbReference type="ARBA" id="ARBA00072681"/>
    </source>
</evidence>
<gene>
    <name evidence="7" type="ORF">PHAECO_LOCUS10503</name>
</gene>
<reference evidence="7" key="1">
    <citation type="submission" date="2022-01" db="EMBL/GenBank/DDBJ databases">
        <authorList>
            <person name="King R."/>
        </authorList>
    </citation>
    <scope>NUCLEOTIDE SEQUENCE</scope>
</reference>
<dbReference type="InterPro" id="IPR036397">
    <property type="entry name" value="RNaseH_sf"/>
</dbReference>
<evidence type="ECO:0000313" key="7">
    <source>
        <dbReference type="EMBL" id="CAH1173505.1"/>
    </source>
</evidence>
<sequence length="221" mass="25468">MLSLLFRRITLSLKSAREFVPASTMVSGKSYSMSPSGSLDMGMNRIVWIDMEMTGLNVDQDKIMEIACLVTDSNLNIIAEGPEIIINQPKSILDSMDEWCIKQHGKTGLTEACLKSSISLKEAESSVLDFLCKHVEEKQCPLAGNSIYMDRLFLLKHMPKLHDFIHYRIIDVSTIKEICRRWNSRIFHAVPKKEYSHRALQDIKESVEELRYYRDNFFKLS</sequence>
<dbReference type="EMBL" id="OU896712">
    <property type="protein sequence ID" value="CAH1173505.1"/>
    <property type="molecule type" value="Genomic_DNA"/>
</dbReference>
<organism evidence="7 8">
    <name type="scientific">Phaedon cochleariae</name>
    <name type="common">Mustard beetle</name>
    <dbReference type="NCBI Taxonomy" id="80249"/>
    <lineage>
        <taxon>Eukaryota</taxon>
        <taxon>Metazoa</taxon>
        <taxon>Ecdysozoa</taxon>
        <taxon>Arthropoda</taxon>
        <taxon>Hexapoda</taxon>
        <taxon>Insecta</taxon>
        <taxon>Pterygota</taxon>
        <taxon>Neoptera</taxon>
        <taxon>Endopterygota</taxon>
        <taxon>Coleoptera</taxon>
        <taxon>Polyphaga</taxon>
        <taxon>Cucujiformia</taxon>
        <taxon>Chrysomeloidea</taxon>
        <taxon>Chrysomelidae</taxon>
        <taxon>Chrysomelinae</taxon>
        <taxon>Chrysomelini</taxon>
        <taxon>Phaedon</taxon>
    </lineage>
</organism>
<protein>
    <recommendedName>
        <fullName evidence="5">Probable oligoribonuclease</fullName>
    </recommendedName>
</protein>
<dbReference type="NCBIfam" id="NF003765">
    <property type="entry name" value="PRK05359.1"/>
    <property type="match status" value="1"/>
</dbReference>
<evidence type="ECO:0000256" key="4">
    <source>
        <dbReference type="ARBA" id="ARBA00022839"/>
    </source>
</evidence>
<keyword evidence="4" id="KW-0269">Exonuclease</keyword>
<dbReference type="Gene3D" id="3.30.420.10">
    <property type="entry name" value="Ribonuclease H-like superfamily/Ribonuclease H"/>
    <property type="match status" value="1"/>
</dbReference>
<evidence type="ECO:0000256" key="2">
    <source>
        <dbReference type="ARBA" id="ARBA00022722"/>
    </source>
</evidence>
<reference evidence="7" key="2">
    <citation type="submission" date="2022-10" db="EMBL/GenBank/DDBJ databases">
        <authorList>
            <consortium name="ENA_rothamsted_submissions"/>
            <consortium name="culmorum"/>
            <person name="King R."/>
        </authorList>
    </citation>
    <scope>NUCLEOTIDE SEQUENCE</scope>
</reference>
<feature type="domain" description="Exonuclease" evidence="6">
    <location>
        <begin position="45"/>
        <end position="219"/>
    </location>
</feature>
<evidence type="ECO:0000259" key="6">
    <source>
        <dbReference type="SMART" id="SM00479"/>
    </source>
</evidence>
<dbReference type="AlphaFoldDB" id="A0A9P0GVF1"/>
<dbReference type="InterPro" id="IPR022894">
    <property type="entry name" value="Oligoribonuclease"/>
</dbReference>
<proteinExistence type="inferred from homology"/>
<dbReference type="HAMAP" id="MF_00045">
    <property type="entry name" value="Oligoribonuclease"/>
    <property type="match status" value="1"/>
</dbReference>
<keyword evidence="8" id="KW-1185">Reference proteome</keyword>
<dbReference type="InterPro" id="IPR012337">
    <property type="entry name" value="RNaseH-like_sf"/>
</dbReference>
<dbReference type="SUPFAM" id="SSF53098">
    <property type="entry name" value="Ribonuclease H-like"/>
    <property type="match status" value="1"/>
</dbReference>
<dbReference type="PANTHER" id="PTHR11046">
    <property type="entry name" value="OLIGORIBONUCLEASE, MITOCHONDRIAL"/>
    <property type="match status" value="1"/>
</dbReference>
<dbReference type="GO" id="GO:0005739">
    <property type="term" value="C:mitochondrion"/>
    <property type="evidence" value="ECO:0007669"/>
    <property type="project" value="TreeGrafter"/>
</dbReference>